<comment type="caution">
    <text evidence="2">The sequence shown here is derived from an EMBL/GenBank/DDBJ whole genome shotgun (WGS) entry which is preliminary data.</text>
</comment>
<feature type="compositionally biased region" description="Pro residues" evidence="1">
    <location>
        <begin position="1"/>
        <end position="12"/>
    </location>
</feature>
<accession>A0ABN9UGZ4</accession>
<evidence type="ECO:0000313" key="3">
    <source>
        <dbReference type="Proteomes" id="UP001189429"/>
    </source>
</evidence>
<protein>
    <submittedName>
        <fullName evidence="2">Uncharacterized protein</fullName>
    </submittedName>
</protein>
<proteinExistence type="predicted"/>
<feature type="compositionally biased region" description="Low complexity" evidence="1">
    <location>
        <begin position="33"/>
        <end position="47"/>
    </location>
</feature>
<evidence type="ECO:0000256" key="1">
    <source>
        <dbReference type="SAM" id="MobiDB-lite"/>
    </source>
</evidence>
<feature type="region of interest" description="Disordered" evidence="1">
    <location>
        <begin position="69"/>
        <end position="97"/>
    </location>
</feature>
<evidence type="ECO:0000313" key="2">
    <source>
        <dbReference type="EMBL" id="CAK0858200.1"/>
    </source>
</evidence>
<dbReference type="EMBL" id="CAUYUJ010015799">
    <property type="protein sequence ID" value="CAK0858200.1"/>
    <property type="molecule type" value="Genomic_DNA"/>
</dbReference>
<sequence length="149" mass="16103">MPPPLPYWPRPSLPDCQKGRAAGRREAPRRMGRPTTSATTAGPGTTREGPQAATGPPLRLMILPAAAHPVQAEAAKPRATSALARPTAPKTCEPHSSAYTPDMQWHNSLHSSCDEGPLTERGLCCRESLGVQLHDASWSCRMSLWSCVW</sequence>
<name>A0ABN9UGZ4_9DINO</name>
<reference evidence="2" key="1">
    <citation type="submission" date="2023-10" db="EMBL/GenBank/DDBJ databases">
        <authorList>
            <person name="Chen Y."/>
            <person name="Shah S."/>
            <person name="Dougan E. K."/>
            <person name="Thang M."/>
            <person name="Chan C."/>
        </authorList>
    </citation>
    <scope>NUCLEOTIDE SEQUENCE [LARGE SCALE GENOMIC DNA]</scope>
</reference>
<feature type="region of interest" description="Disordered" evidence="1">
    <location>
        <begin position="1"/>
        <end position="56"/>
    </location>
</feature>
<gene>
    <name evidence="2" type="ORF">PCOR1329_LOCUS48061</name>
</gene>
<dbReference type="Proteomes" id="UP001189429">
    <property type="component" value="Unassembled WGS sequence"/>
</dbReference>
<organism evidence="2 3">
    <name type="scientific">Prorocentrum cordatum</name>
    <dbReference type="NCBI Taxonomy" id="2364126"/>
    <lineage>
        <taxon>Eukaryota</taxon>
        <taxon>Sar</taxon>
        <taxon>Alveolata</taxon>
        <taxon>Dinophyceae</taxon>
        <taxon>Prorocentrales</taxon>
        <taxon>Prorocentraceae</taxon>
        <taxon>Prorocentrum</taxon>
    </lineage>
</organism>
<keyword evidence="3" id="KW-1185">Reference proteome</keyword>